<dbReference type="EMBL" id="QFRJ01000005">
    <property type="protein sequence ID" value="PWH85639.1"/>
    <property type="molecule type" value="Genomic_DNA"/>
</dbReference>
<reference evidence="2 3" key="1">
    <citation type="submission" date="2018-05" db="EMBL/GenBank/DDBJ databases">
        <title>Brumimicrobium oceani sp. nov., isolated from coastal sediment.</title>
        <authorList>
            <person name="Kou Y."/>
        </authorList>
    </citation>
    <scope>NUCLEOTIDE SEQUENCE [LARGE SCALE GENOMIC DNA]</scope>
    <source>
        <strain evidence="2 3">C305</strain>
    </source>
</reference>
<evidence type="ECO:0000313" key="2">
    <source>
        <dbReference type="EMBL" id="PWH85639.1"/>
    </source>
</evidence>
<accession>A0A2U2XCV6</accession>
<sequence>MRKIGTLLIAFGFSLVGLSQLGMGEWRMHISPNSAIDVVEGNNVIYAIMNNGMLEYDLEQGEKTVWTVANYLSDVSPSAVAFDKGSASLLIGYETGNLDIINNNSVYNLPAIVQSSVNGLKRINRIAVKEGFAYMATGVGIVVVNLNKNEIKDTYNPTTSGTKFIDVAFYQDSIYVLTEEGVYVGKENNSFLADPSQWKKMNKVPDYTANGVYNELEVFDDKLFLSYNHDFYNGDTLFQIVNGVPTAFLDEVEIHGLDGLQKNLLVSVAGSVYNYDLALNQVDNVYQYQNTSFPEPAHACIVGNDYYIADRKWGLVKASNAFNSSLITFGGPRYNSAYRSKWRNGTLAVAGGGLNGTGPSFSKRGGATMTNDEWISTVISEEVMTAGTPTWDFISTAINPKNTKEVAYGSYSGIPLVITNEATIVDTFVFSNSLIEETGNVGWGYISDIEYDDQGNLWVANANAVKPLKVKSEEGVWYEFNVGSAVNNRITGRLLIDNNNTKWMAVIGAGLLAFNEGENIDDASDDKYRFLSTAPNNGGLPSNSVEAIAQDFEGNIWIGTPEGMRVLYSASNIFEADPGQYDFQKLLIQFGENVEIVLGTTHITSIEIDGANRKWIGTASSGVFLLSPDGLGVERNFTSENSPLLSNTILDISINQTNGEVFFLTEDGLISYRSDASQGDLEYESVNVFPNPVHPEFSGPITIQGIAYNSDVKITDISGKLVYQTISNGGTATWSGKTMDGKRAATGVYLIWTSVDDPEVKGRQVGKVVLIN</sequence>
<evidence type="ECO:0000259" key="1">
    <source>
        <dbReference type="Pfam" id="PF21544"/>
    </source>
</evidence>
<proteinExistence type="predicted"/>
<comment type="caution">
    <text evidence="2">The sequence shown here is derived from an EMBL/GenBank/DDBJ whole genome shotgun (WGS) entry which is preliminary data.</text>
</comment>
<dbReference type="RefSeq" id="WP_109359344.1">
    <property type="nucleotide sequence ID" value="NZ_QFRJ01000005.1"/>
</dbReference>
<dbReference type="InterPro" id="IPR015943">
    <property type="entry name" value="WD40/YVTN_repeat-like_dom_sf"/>
</dbReference>
<keyword evidence="3" id="KW-1185">Reference proteome</keyword>
<dbReference type="OrthoDB" id="9807410at2"/>
<name>A0A2U2XCV6_9FLAO</name>
<dbReference type="InterPro" id="IPR048954">
    <property type="entry name" value="PorZ_N"/>
</dbReference>
<protein>
    <recommendedName>
        <fullName evidence="1">PorZ N-terminal beta-propeller domain-containing protein</fullName>
    </recommendedName>
</protein>
<dbReference type="InterPro" id="IPR011110">
    <property type="entry name" value="Reg_prop"/>
</dbReference>
<dbReference type="SUPFAM" id="SSF101898">
    <property type="entry name" value="NHL repeat"/>
    <property type="match status" value="1"/>
</dbReference>
<dbReference type="AlphaFoldDB" id="A0A2U2XCV6"/>
<organism evidence="2 3">
    <name type="scientific">Brumimicrobium oceani</name>
    <dbReference type="NCBI Taxonomy" id="2100725"/>
    <lineage>
        <taxon>Bacteria</taxon>
        <taxon>Pseudomonadati</taxon>
        <taxon>Bacteroidota</taxon>
        <taxon>Flavobacteriia</taxon>
        <taxon>Flavobacteriales</taxon>
        <taxon>Crocinitomicaceae</taxon>
        <taxon>Brumimicrobium</taxon>
    </lineage>
</organism>
<gene>
    <name evidence="2" type="ORF">DIT68_08355</name>
</gene>
<dbReference type="Pfam" id="PF21544">
    <property type="entry name" value="PorZ_N_b_propeller"/>
    <property type="match status" value="1"/>
</dbReference>
<dbReference type="Pfam" id="PF07494">
    <property type="entry name" value="Reg_prop"/>
    <property type="match status" value="1"/>
</dbReference>
<reference evidence="2 3" key="2">
    <citation type="submission" date="2018-05" db="EMBL/GenBank/DDBJ databases">
        <authorList>
            <person name="Lanie J.A."/>
            <person name="Ng W.-L."/>
            <person name="Kazmierczak K.M."/>
            <person name="Andrzejewski T.M."/>
            <person name="Davidsen T.M."/>
            <person name="Wayne K.J."/>
            <person name="Tettelin H."/>
            <person name="Glass J.I."/>
            <person name="Rusch D."/>
            <person name="Podicherti R."/>
            <person name="Tsui H.-C.T."/>
            <person name="Winkler M.E."/>
        </authorList>
    </citation>
    <scope>NUCLEOTIDE SEQUENCE [LARGE SCALE GENOMIC DNA]</scope>
    <source>
        <strain evidence="2 3">C305</strain>
    </source>
</reference>
<evidence type="ECO:0000313" key="3">
    <source>
        <dbReference type="Proteomes" id="UP000245370"/>
    </source>
</evidence>
<feature type="domain" description="PorZ N-terminal beta-propeller" evidence="1">
    <location>
        <begin position="45"/>
        <end position="199"/>
    </location>
</feature>
<dbReference type="Proteomes" id="UP000245370">
    <property type="component" value="Unassembled WGS sequence"/>
</dbReference>
<dbReference type="Gene3D" id="2.130.10.10">
    <property type="entry name" value="YVTN repeat-like/Quinoprotein amine dehydrogenase"/>
    <property type="match status" value="2"/>
</dbReference>